<evidence type="ECO:0000313" key="10">
    <source>
        <dbReference type="EMBL" id="JAT64246.1"/>
    </source>
</evidence>
<dbReference type="GO" id="GO:0016887">
    <property type="term" value="F:ATP hydrolysis activity"/>
    <property type="evidence" value="ECO:0007669"/>
    <property type="project" value="InterPro"/>
</dbReference>
<dbReference type="PROSITE" id="PS50893">
    <property type="entry name" value="ABC_TRANSPORTER_2"/>
    <property type="match status" value="1"/>
</dbReference>
<evidence type="ECO:0000256" key="3">
    <source>
        <dbReference type="ARBA" id="ARBA00022741"/>
    </source>
</evidence>
<evidence type="ECO:0000256" key="2">
    <source>
        <dbReference type="ARBA" id="ARBA00022692"/>
    </source>
</evidence>
<keyword evidence="5 7" id="KW-1133">Transmembrane helix</keyword>
<dbReference type="InterPro" id="IPR011527">
    <property type="entry name" value="ABC1_TM_dom"/>
</dbReference>
<dbReference type="GO" id="GO:0016020">
    <property type="term" value="C:membrane"/>
    <property type="evidence" value="ECO:0007669"/>
    <property type="project" value="UniProtKB-SubCell"/>
</dbReference>
<evidence type="ECO:0000256" key="1">
    <source>
        <dbReference type="ARBA" id="ARBA00004141"/>
    </source>
</evidence>
<dbReference type="Pfam" id="PF00005">
    <property type="entry name" value="ABC_tran"/>
    <property type="match status" value="1"/>
</dbReference>
<sequence>MASPPITAMALRGGGCCSITHTGPPRSNGCRPWHVSPSLSILSPLLSSRLLRRRSPHHYQRHHHKTWIPSAAAAPVALFLPRFSRCRRLSPPRAASSSASSLQRLGNAGDGEGGTRALGILDRLRTGLALLRSVFPGGSWWALEEIAGGGKEKRVRTRQKDLSVLFALGRMWQLVAADRWIIYAGFATLLLAALSDISLPHFLAASIFSAQSGDSISFYRSAKLLVLLCFTSGICSGLRGCFFGIGNMILVKRMREIVFSALIFQDICFFDEKTVGNLSSRLGADCQQVSQVIGNDLNMISRNVLQGSGALIYLFILSWPLALSTLVICFVLAIIMIFHGQYQKKAAKSTQDITASANEVTQEVFSLIRTVRAFGTEKQESERYMKWLKKLADISLRQSVAYGFWNLSFGFLYHSTQVVAVLVGGASMMAGHFSAEQLTKFILYSEWLIYATWRMADNWSSLLQSIGASEEVFKLMDLLPSKEFLTEGLKLQKLTGHVEFVNVSFYYPSRKTIPVLQNINLTVFPNEVIAIVGLSGSGKSTLVNLLLNLYEPTSGQVLVDGFPVKDLDIKWLRGRIGYVGQEPRLFRMDISSNIKYGCTRKINHEDVEFAAKQAFAHEFILSLPNGYETLVDDDLLSGGQKQRIAIARAILRDPDILILDEATSALDAESEHYVKRLLHSVQSGSKIQRTVIVIAHRLSTIQSADRIIVMDSGNIVEMGNHLKLLSKNGIYARLTERQTDTIT</sequence>
<evidence type="ECO:0000256" key="6">
    <source>
        <dbReference type="ARBA" id="ARBA00023136"/>
    </source>
</evidence>
<dbReference type="FunFam" id="1.20.1560.10:FF:000059">
    <property type="entry name" value="ABC transporter B family member 26, chloroplastic"/>
    <property type="match status" value="1"/>
</dbReference>
<evidence type="ECO:0000256" key="4">
    <source>
        <dbReference type="ARBA" id="ARBA00022840"/>
    </source>
</evidence>
<feature type="transmembrane region" description="Helical" evidence="7">
    <location>
        <begin position="224"/>
        <end position="245"/>
    </location>
</feature>
<feature type="transmembrane region" description="Helical" evidence="7">
    <location>
        <begin position="180"/>
        <end position="204"/>
    </location>
</feature>
<organism evidence="10">
    <name type="scientific">Anthurium amnicola</name>
    <dbReference type="NCBI Taxonomy" id="1678845"/>
    <lineage>
        <taxon>Eukaryota</taxon>
        <taxon>Viridiplantae</taxon>
        <taxon>Streptophyta</taxon>
        <taxon>Embryophyta</taxon>
        <taxon>Tracheophyta</taxon>
        <taxon>Spermatophyta</taxon>
        <taxon>Magnoliopsida</taxon>
        <taxon>Liliopsida</taxon>
        <taxon>Araceae</taxon>
        <taxon>Pothoideae</taxon>
        <taxon>Potheae</taxon>
        <taxon>Anthurium</taxon>
    </lineage>
</organism>
<proteinExistence type="predicted"/>
<dbReference type="FunFam" id="3.40.50.300:FF:000218">
    <property type="entry name" value="Multidrug ABC transporter ATP-binding protein"/>
    <property type="match status" value="1"/>
</dbReference>
<dbReference type="SUPFAM" id="SSF52540">
    <property type="entry name" value="P-loop containing nucleoside triphosphate hydrolases"/>
    <property type="match status" value="1"/>
</dbReference>
<dbReference type="Pfam" id="PF00664">
    <property type="entry name" value="ABC_membrane"/>
    <property type="match status" value="1"/>
</dbReference>
<evidence type="ECO:0000256" key="7">
    <source>
        <dbReference type="SAM" id="Phobius"/>
    </source>
</evidence>
<dbReference type="PROSITE" id="PS00211">
    <property type="entry name" value="ABC_TRANSPORTER_1"/>
    <property type="match status" value="1"/>
</dbReference>
<dbReference type="InterPro" id="IPR003593">
    <property type="entry name" value="AAA+_ATPase"/>
</dbReference>
<dbReference type="PROSITE" id="PS50929">
    <property type="entry name" value="ABC_TM1F"/>
    <property type="match status" value="1"/>
</dbReference>
<dbReference type="GO" id="GO:0015421">
    <property type="term" value="F:ABC-type oligopeptide transporter activity"/>
    <property type="evidence" value="ECO:0007669"/>
    <property type="project" value="TreeGrafter"/>
</dbReference>
<dbReference type="InterPro" id="IPR003439">
    <property type="entry name" value="ABC_transporter-like_ATP-bd"/>
</dbReference>
<dbReference type="EMBL" id="GDJX01003690">
    <property type="protein sequence ID" value="JAT64246.1"/>
    <property type="molecule type" value="Transcribed_RNA"/>
</dbReference>
<name>A0A1D1ZBF8_9ARAE</name>
<dbReference type="AlphaFoldDB" id="A0A1D1ZBF8"/>
<feature type="domain" description="ABC transmembrane type-1" evidence="9">
    <location>
        <begin position="184"/>
        <end position="464"/>
    </location>
</feature>
<dbReference type="SUPFAM" id="SSF90123">
    <property type="entry name" value="ABC transporter transmembrane region"/>
    <property type="match status" value="1"/>
</dbReference>
<protein>
    <submittedName>
        <fullName evidence="10">ABC transporter B family member 26, chloroplastic</fullName>
    </submittedName>
</protein>
<keyword evidence="2 7" id="KW-0812">Transmembrane</keyword>
<dbReference type="Gene3D" id="3.40.50.300">
    <property type="entry name" value="P-loop containing nucleotide triphosphate hydrolases"/>
    <property type="match status" value="1"/>
</dbReference>
<feature type="domain" description="ABC transporter" evidence="8">
    <location>
        <begin position="498"/>
        <end position="737"/>
    </location>
</feature>
<keyword evidence="6 7" id="KW-0472">Membrane</keyword>
<dbReference type="InterPro" id="IPR017871">
    <property type="entry name" value="ABC_transporter-like_CS"/>
</dbReference>
<evidence type="ECO:0000256" key="5">
    <source>
        <dbReference type="ARBA" id="ARBA00022989"/>
    </source>
</evidence>
<dbReference type="CDD" id="cd18572">
    <property type="entry name" value="ABC_6TM_TAP"/>
    <property type="match status" value="1"/>
</dbReference>
<dbReference type="PRINTS" id="PR01896">
    <property type="entry name" value="TAP1PROTEIN"/>
</dbReference>
<dbReference type="PANTHER" id="PTHR43394">
    <property type="entry name" value="ATP-DEPENDENT PERMEASE MDL1, MITOCHONDRIAL"/>
    <property type="match status" value="1"/>
</dbReference>
<keyword evidence="4" id="KW-0067">ATP-binding</keyword>
<accession>A0A1D1ZBF8</accession>
<comment type="subcellular location">
    <subcellularLocation>
        <location evidence="1">Membrane</location>
        <topology evidence="1">Multi-pass membrane protein</topology>
    </subcellularLocation>
</comment>
<dbReference type="SMART" id="SM00382">
    <property type="entry name" value="AAA"/>
    <property type="match status" value="1"/>
</dbReference>
<dbReference type="InterPro" id="IPR039421">
    <property type="entry name" value="Type_1_exporter"/>
</dbReference>
<dbReference type="Gene3D" id="1.20.1560.10">
    <property type="entry name" value="ABC transporter type 1, transmembrane domain"/>
    <property type="match status" value="1"/>
</dbReference>
<dbReference type="PANTHER" id="PTHR43394:SF19">
    <property type="entry name" value="ABC TRANSPORTER B FAMILY"/>
    <property type="match status" value="1"/>
</dbReference>
<feature type="transmembrane region" description="Helical" evidence="7">
    <location>
        <begin position="311"/>
        <end position="338"/>
    </location>
</feature>
<dbReference type="GO" id="GO:0005524">
    <property type="term" value="F:ATP binding"/>
    <property type="evidence" value="ECO:0007669"/>
    <property type="project" value="UniProtKB-KW"/>
</dbReference>
<reference evidence="10" key="1">
    <citation type="submission" date="2015-07" db="EMBL/GenBank/DDBJ databases">
        <title>Transcriptome Assembly of Anthurium amnicola.</title>
        <authorList>
            <person name="Suzuki J."/>
        </authorList>
    </citation>
    <scope>NUCLEOTIDE SEQUENCE</scope>
</reference>
<dbReference type="InterPro" id="IPR036640">
    <property type="entry name" value="ABC1_TM_sf"/>
</dbReference>
<evidence type="ECO:0000259" key="9">
    <source>
        <dbReference type="PROSITE" id="PS50929"/>
    </source>
</evidence>
<gene>
    <name evidence="10" type="primary">ABCB26_2</name>
    <name evidence="10" type="ORF">g.98040</name>
</gene>
<dbReference type="InterPro" id="IPR027417">
    <property type="entry name" value="P-loop_NTPase"/>
</dbReference>
<keyword evidence="3" id="KW-0547">Nucleotide-binding</keyword>
<evidence type="ECO:0000259" key="8">
    <source>
        <dbReference type="PROSITE" id="PS50893"/>
    </source>
</evidence>